<sequence length="165" mass="17724">MMNSLACGIVAFLCYCCLVSSYGSNVTSLLATCSNGGCDFEFVIEQQAVEVTGVDELLTIVNNITETNVILEKAVTKLRGTAQDAGFDADGIDSDGVQKYDKGMCHLGNINIGYDGAMEESQRAAQAIMEAALCFQSADPNKNCGALIPSKLNPVYYRNFKDCPY</sequence>
<organism evidence="2 3">
    <name type="scientific">Plectus sambesii</name>
    <dbReference type="NCBI Taxonomy" id="2011161"/>
    <lineage>
        <taxon>Eukaryota</taxon>
        <taxon>Metazoa</taxon>
        <taxon>Ecdysozoa</taxon>
        <taxon>Nematoda</taxon>
        <taxon>Chromadorea</taxon>
        <taxon>Plectida</taxon>
        <taxon>Plectina</taxon>
        <taxon>Plectoidea</taxon>
        <taxon>Plectidae</taxon>
        <taxon>Plectus</taxon>
    </lineage>
</organism>
<dbReference type="WBParaSite" id="PSAMB.scaffold9976size4464.g32926.t1">
    <property type="protein sequence ID" value="PSAMB.scaffold9976size4464.g32926.t1"/>
    <property type="gene ID" value="PSAMB.scaffold9976size4464.g32926"/>
</dbReference>
<keyword evidence="2" id="KW-1185">Reference proteome</keyword>
<keyword evidence="1" id="KW-0732">Signal</keyword>
<proteinExistence type="predicted"/>
<evidence type="ECO:0000313" key="2">
    <source>
        <dbReference type="Proteomes" id="UP000887566"/>
    </source>
</evidence>
<reference evidence="3" key="1">
    <citation type="submission" date="2022-11" db="UniProtKB">
        <authorList>
            <consortium name="WormBaseParasite"/>
        </authorList>
    </citation>
    <scope>IDENTIFICATION</scope>
</reference>
<dbReference type="Proteomes" id="UP000887566">
    <property type="component" value="Unplaced"/>
</dbReference>
<feature type="chain" id="PRO_5037340576" evidence="1">
    <location>
        <begin position="22"/>
        <end position="165"/>
    </location>
</feature>
<accession>A0A914XTS5</accession>
<feature type="signal peptide" evidence="1">
    <location>
        <begin position="1"/>
        <end position="21"/>
    </location>
</feature>
<protein>
    <submittedName>
        <fullName evidence="3">Uncharacterized protein</fullName>
    </submittedName>
</protein>
<name>A0A914XTS5_9BILA</name>
<evidence type="ECO:0000256" key="1">
    <source>
        <dbReference type="SAM" id="SignalP"/>
    </source>
</evidence>
<evidence type="ECO:0000313" key="3">
    <source>
        <dbReference type="WBParaSite" id="PSAMB.scaffold9976size4464.g32926.t1"/>
    </source>
</evidence>
<dbReference type="AlphaFoldDB" id="A0A914XTS5"/>